<protein>
    <submittedName>
        <fullName evidence="16">Cytochrome b561/polyisoprenoid-binding protein YceI</fullName>
    </submittedName>
</protein>
<feature type="transmembrane region" description="Helical" evidence="14">
    <location>
        <begin position="12"/>
        <end position="33"/>
    </location>
</feature>
<dbReference type="InterPro" id="IPR016174">
    <property type="entry name" value="Di-haem_cyt_TM"/>
</dbReference>
<dbReference type="GO" id="GO:0046872">
    <property type="term" value="F:metal ion binding"/>
    <property type="evidence" value="ECO:0007669"/>
    <property type="project" value="UniProtKB-KW"/>
</dbReference>
<dbReference type="GO" id="GO:0009055">
    <property type="term" value="F:electron transfer activity"/>
    <property type="evidence" value="ECO:0007669"/>
    <property type="project" value="InterPro"/>
</dbReference>
<dbReference type="InterPro" id="IPR052168">
    <property type="entry name" value="Cytochrome_b561_oxidase"/>
</dbReference>
<dbReference type="RefSeq" id="WP_241217975.1">
    <property type="nucleotide sequence ID" value="NZ_BAAADY010000023.1"/>
</dbReference>
<evidence type="ECO:0000256" key="13">
    <source>
        <dbReference type="SAM" id="MobiDB-lite"/>
    </source>
</evidence>
<evidence type="ECO:0000259" key="15">
    <source>
        <dbReference type="SMART" id="SM00867"/>
    </source>
</evidence>
<dbReference type="InterPro" id="IPR036761">
    <property type="entry name" value="TTHA0802/YceI-like_sf"/>
</dbReference>
<feature type="transmembrane region" description="Helical" evidence="14">
    <location>
        <begin position="82"/>
        <end position="106"/>
    </location>
</feature>
<dbReference type="GO" id="GO:0022904">
    <property type="term" value="P:respiratory electron transport chain"/>
    <property type="evidence" value="ECO:0007669"/>
    <property type="project" value="InterPro"/>
</dbReference>
<gene>
    <name evidence="16" type="ORF">GGR89_002724</name>
</gene>
<evidence type="ECO:0000313" key="16">
    <source>
        <dbReference type="EMBL" id="NJB98392.1"/>
    </source>
</evidence>
<dbReference type="Gene3D" id="2.40.128.110">
    <property type="entry name" value="Lipid/polyisoprenoid-binding, YceI-like"/>
    <property type="match status" value="1"/>
</dbReference>
<reference evidence="16 17" key="1">
    <citation type="submission" date="2020-03" db="EMBL/GenBank/DDBJ databases">
        <title>Genomic Encyclopedia of Type Strains, Phase IV (KMG-IV): sequencing the most valuable type-strain genomes for metagenomic binning, comparative biology and taxonomic classification.</title>
        <authorList>
            <person name="Goeker M."/>
        </authorList>
    </citation>
    <scope>NUCLEOTIDE SEQUENCE [LARGE SCALE GENOMIC DNA]</scope>
    <source>
        <strain evidence="16 17">DSM 7225</strain>
    </source>
</reference>
<evidence type="ECO:0000256" key="5">
    <source>
        <dbReference type="ARBA" id="ARBA00022617"/>
    </source>
</evidence>
<evidence type="ECO:0000256" key="9">
    <source>
        <dbReference type="ARBA" id="ARBA00022989"/>
    </source>
</evidence>
<evidence type="ECO:0000256" key="10">
    <source>
        <dbReference type="ARBA" id="ARBA00023004"/>
    </source>
</evidence>
<dbReference type="SUPFAM" id="SSF81342">
    <property type="entry name" value="Transmembrane di-heme cytochromes"/>
    <property type="match status" value="1"/>
</dbReference>
<dbReference type="SMART" id="SM00867">
    <property type="entry name" value="YceI"/>
    <property type="match status" value="1"/>
</dbReference>
<proteinExistence type="inferred from homology"/>
<evidence type="ECO:0000256" key="12">
    <source>
        <dbReference type="ARBA" id="ARBA00037975"/>
    </source>
</evidence>
<evidence type="ECO:0000256" key="1">
    <source>
        <dbReference type="ARBA" id="ARBA00001970"/>
    </source>
</evidence>
<dbReference type="EMBL" id="JAATJB010000008">
    <property type="protein sequence ID" value="NJB98392.1"/>
    <property type="molecule type" value="Genomic_DNA"/>
</dbReference>
<dbReference type="AlphaFoldDB" id="A0A7X5XZR3"/>
<keyword evidence="17" id="KW-1185">Reference proteome</keyword>
<feature type="compositionally biased region" description="Pro residues" evidence="13">
    <location>
        <begin position="214"/>
        <end position="234"/>
    </location>
</feature>
<evidence type="ECO:0000256" key="6">
    <source>
        <dbReference type="ARBA" id="ARBA00022692"/>
    </source>
</evidence>
<keyword evidence="6 14" id="KW-0812">Transmembrane</keyword>
<evidence type="ECO:0000256" key="4">
    <source>
        <dbReference type="ARBA" id="ARBA00022475"/>
    </source>
</evidence>
<comment type="similarity">
    <text evidence="12">Belongs to the cytochrome b561 family.</text>
</comment>
<comment type="subcellular location">
    <subcellularLocation>
        <location evidence="2">Cell membrane</location>
        <topology evidence="2">Multi-pass membrane protein</topology>
    </subcellularLocation>
</comment>
<keyword evidence="8" id="KW-0249">Electron transport</keyword>
<keyword evidence="10" id="KW-0408">Iron</keyword>
<evidence type="ECO:0000256" key="14">
    <source>
        <dbReference type="SAM" id="Phobius"/>
    </source>
</evidence>
<evidence type="ECO:0000313" key="17">
    <source>
        <dbReference type="Proteomes" id="UP000531251"/>
    </source>
</evidence>
<feature type="transmembrane region" description="Helical" evidence="14">
    <location>
        <begin position="142"/>
        <end position="161"/>
    </location>
</feature>
<dbReference type="PANTHER" id="PTHR30529:SF1">
    <property type="entry name" value="CYTOCHROME B561 HOMOLOG 2"/>
    <property type="match status" value="1"/>
</dbReference>
<evidence type="ECO:0000256" key="7">
    <source>
        <dbReference type="ARBA" id="ARBA00022723"/>
    </source>
</evidence>
<keyword evidence="5" id="KW-0349">Heme</keyword>
<sequence>MAGLKQRYSGIAILLHWALALLLLFQLGLGWALEDLPKSSLFVAFQFHKSVGILILVLSLARLLTRLFVARPPAEGAPALKLLASAVHWGLYGVMILGPITGWIIVSTARVKLPTLLFGTIPLPHLPLGSAWNEPAEAIHGLIGWLLAGLFVLHVAGALRHHLLRDDVIGRMMPAALSRRPALSIAVVVALAACVAAFFAGSWRYKGHAEAPTPSQPLPTPGSTPELPAAPAPTPEASASPAPTPTPTPSASPTDAATPVRSWKVAPGGTLAFRTVYSGEPINGRFARWTADIQFSPDDLAHSKIAVDIDLASVSSGDSERDDTLKGDDFFGVAAHPKARFTATRIRKQGNGYVADGTLALAGAANPMPVRFTLQIDGDHAQASGTATVKRLAFGVGKGQWSDPGTIPDAIAVTFRFAADAK</sequence>
<dbReference type="Pfam" id="PF01292">
    <property type="entry name" value="Ni_hydr_CYTB"/>
    <property type="match status" value="1"/>
</dbReference>
<keyword evidence="4" id="KW-1003">Cell membrane</keyword>
<feature type="transmembrane region" description="Helical" evidence="14">
    <location>
        <begin position="182"/>
        <end position="203"/>
    </location>
</feature>
<dbReference type="Pfam" id="PF04264">
    <property type="entry name" value="YceI"/>
    <property type="match status" value="1"/>
</dbReference>
<feature type="transmembrane region" description="Helical" evidence="14">
    <location>
        <begin position="39"/>
        <end position="61"/>
    </location>
</feature>
<dbReference type="Proteomes" id="UP000531251">
    <property type="component" value="Unassembled WGS sequence"/>
</dbReference>
<accession>A0A7X5XZR3</accession>
<comment type="caution">
    <text evidence="16">The sequence shown here is derived from an EMBL/GenBank/DDBJ whole genome shotgun (WGS) entry which is preliminary data.</text>
</comment>
<feature type="region of interest" description="Disordered" evidence="13">
    <location>
        <begin position="209"/>
        <end position="261"/>
    </location>
</feature>
<keyword evidence="3" id="KW-0813">Transport</keyword>
<dbReference type="InterPro" id="IPR007372">
    <property type="entry name" value="Lipid/polyisoprenoid-bd_YceI"/>
</dbReference>
<dbReference type="GO" id="GO:0005886">
    <property type="term" value="C:plasma membrane"/>
    <property type="evidence" value="ECO:0007669"/>
    <property type="project" value="UniProtKB-SubCell"/>
</dbReference>
<keyword evidence="7" id="KW-0479">Metal-binding</keyword>
<name>A0A7X5XZR3_9SPHN</name>
<evidence type="ECO:0000256" key="3">
    <source>
        <dbReference type="ARBA" id="ARBA00022448"/>
    </source>
</evidence>
<dbReference type="InterPro" id="IPR011577">
    <property type="entry name" value="Cyt_b561_bac/Ni-Hgenase"/>
</dbReference>
<dbReference type="GO" id="GO:0020037">
    <property type="term" value="F:heme binding"/>
    <property type="evidence" value="ECO:0007669"/>
    <property type="project" value="TreeGrafter"/>
</dbReference>
<organism evidence="16 17">
    <name type="scientific">Sphingomonas trueperi</name>
    <dbReference type="NCBI Taxonomy" id="53317"/>
    <lineage>
        <taxon>Bacteria</taxon>
        <taxon>Pseudomonadati</taxon>
        <taxon>Pseudomonadota</taxon>
        <taxon>Alphaproteobacteria</taxon>
        <taxon>Sphingomonadales</taxon>
        <taxon>Sphingomonadaceae</taxon>
        <taxon>Sphingomonas</taxon>
    </lineage>
</organism>
<evidence type="ECO:0000256" key="8">
    <source>
        <dbReference type="ARBA" id="ARBA00022982"/>
    </source>
</evidence>
<comment type="cofactor">
    <cofactor evidence="1">
        <name>heme b</name>
        <dbReference type="ChEBI" id="CHEBI:60344"/>
    </cofactor>
</comment>
<keyword evidence="11 14" id="KW-0472">Membrane</keyword>
<dbReference type="PANTHER" id="PTHR30529">
    <property type="entry name" value="CYTOCHROME B561"/>
    <property type="match status" value="1"/>
</dbReference>
<feature type="domain" description="Lipid/polyisoprenoid-binding YceI-like" evidence="15">
    <location>
        <begin position="262"/>
        <end position="422"/>
    </location>
</feature>
<evidence type="ECO:0000256" key="2">
    <source>
        <dbReference type="ARBA" id="ARBA00004651"/>
    </source>
</evidence>
<evidence type="ECO:0000256" key="11">
    <source>
        <dbReference type="ARBA" id="ARBA00023136"/>
    </source>
</evidence>
<dbReference type="SUPFAM" id="SSF101874">
    <property type="entry name" value="YceI-like"/>
    <property type="match status" value="1"/>
</dbReference>
<keyword evidence="9 14" id="KW-1133">Transmembrane helix</keyword>